<comment type="caution">
    <text evidence="3">The sequence shown here is derived from an EMBL/GenBank/DDBJ whole genome shotgun (WGS) entry which is preliminary data.</text>
</comment>
<sequence length="266" mass="28064">MSGPIVLVHGAQHGGWCWRRVLPGLRSAGHEVHAPTLTGLADRAHLLTASTGLSTHIDDVAAHLEAEELTDVTLVGHSYGALVVTGVADRLPGKVRTVVLFDGPVARAGESGVDLHPAAHVFLSRETVVDGIPVIPPSDGSSLGLDPDDLAWVRRRLTPQPARAVREGLPHSGTDRTSTIRHCFIRTQRADGSDSALPDRAAGPGWTVRTVPGGHDAMITRPGEVVAVLHELAELPPPDTAEPTHQHQPHELFDRTPAESATGGTA</sequence>
<reference evidence="3 4" key="1">
    <citation type="submission" date="2019-11" db="EMBL/GenBank/DDBJ databases">
        <authorList>
            <person name="Jiang L.-Q."/>
        </authorList>
    </citation>
    <scope>NUCLEOTIDE SEQUENCE [LARGE SCALE GENOMIC DNA]</scope>
    <source>
        <strain evidence="3 4">YIM 132087</strain>
    </source>
</reference>
<dbReference type="Proteomes" id="UP000460221">
    <property type="component" value="Unassembled WGS sequence"/>
</dbReference>
<dbReference type="InterPro" id="IPR029058">
    <property type="entry name" value="AB_hydrolase_fold"/>
</dbReference>
<dbReference type="GO" id="GO:0080032">
    <property type="term" value="F:methyl jasmonate esterase activity"/>
    <property type="evidence" value="ECO:0007669"/>
    <property type="project" value="TreeGrafter"/>
</dbReference>
<dbReference type="PANTHER" id="PTHR10992:SF1032">
    <property type="entry name" value="METHYLESTERASE 17"/>
    <property type="match status" value="1"/>
</dbReference>
<dbReference type="AlphaFoldDB" id="A0A7K1FQX7"/>
<dbReference type="GO" id="GO:0009696">
    <property type="term" value="P:salicylic acid metabolic process"/>
    <property type="evidence" value="ECO:0007669"/>
    <property type="project" value="TreeGrafter"/>
</dbReference>
<evidence type="ECO:0000313" key="4">
    <source>
        <dbReference type="Proteomes" id="UP000460221"/>
    </source>
</evidence>
<dbReference type="PANTHER" id="PTHR10992">
    <property type="entry name" value="METHYLESTERASE FAMILY MEMBER"/>
    <property type="match status" value="1"/>
</dbReference>
<protein>
    <submittedName>
        <fullName evidence="3">Alpha/beta fold hydrolase</fullName>
    </submittedName>
</protein>
<keyword evidence="4" id="KW-1185">Reference proteome</keyword>
<organism evidence="3 4">
    <name type="scientific">Nakamurella alba</name>
    <dbReference type="NCBI Taxonomy" id="2665158"/>
    <lineage>
        <taxon>Bacteria</taxon>
        <taxon>Bacillati</taxon>
        <taxon>Actinomycetota</taxon>
        <taxon>Actinomycetes</taxon>
        <taxon>Nakamurellales</taxon>
        <taxon>Nakamurellaceae</taxon>
        <taxon>Nakamurella</taxon>
    </lineage>
</organism>
<evidence type="ECO:0000256" key="1">
    <source>
        <dbReference type="SAM" id="MobiDB-lite"/>
    </source>
</evidence>
<evidence type="ECO:0000259" key="2">
    <source>
        <dbReference type="Pfam" id="PF12697"/>
    </source>
</evidence>
<dbReference type="Pfam" id="PF12697">
    <property type="entry name" value="Abhydrolase_6"/>
    <property type="match status" value="1"/>
</dbReference>
<dbReference type="InterPro" id="IPR000073">
    <property type="entry name" value="AB_hydrolase_1"/>
</dbReference>
<accession>A0A7K1FQX7</accession>
<dbReference type="GO" id="GO:0080030">
    <property type="term" value="F:methyl indole-3-acetate esterase activity"/>
    <property type="evidence" value="ECO:0007669"/>
    <property type="project" value="TreeGrafter"/>
</dbReference>
<dbReference type="GO" id="GO:0080031">
    <property type="term" value="F:methyl salicylate esterase activity"/>
    <property type="evidence" value="ECO:0007669"/>
    <property type="project" value="TreeGrafter"/>
</dbReference>
<proteinExistence type="predicted"/>
<keyword evidence="3" id="KW-0378">Hydrolase</keyword>
<dbReference type="GO" id="GO:0009694">
    <property type="term" value="P:jasmonic acid metabolic process"/>
    <property type="evidence" value="ECO:0007669"/>
    <property type="project" value="TreeGrafter"/>
</dbReference>
<feature type="region of interest" description="Disordered" evidence="1">
    <location>
        <begin position="236"/>
        <end position="266"/>
    </location>
</feature>
<dbReference type="RefSeq" id="WP_154769788.1">
    <property type="nucleotide sequence ID" value="NZ_WLYK01000007.1"/>
</dbReference>
<dbReference type="EMBL" id="WLYK01000007">
    <property type="protein sequence ID" value="MTD15769.1"/>
    <property type="molecule type" value="Genomic_DNA"/>
</dbReference>
<name>A0A7K1FQX7_9ACTN</name>
<feature type="compositionally biased region" description="Basic and acidic residues" evidence="1">
    <location>
        <begin position="242"/>
        <end position="257"/>
    </location>
</feature>
<evidence type="ECO:0000313" key="3">
    <source>
        <dbReference type="EMBL" id="MTD15769.1"/>
    </source>
</evidence>
<gene>
    <name evidence="3" type="ORF">GIS00_17685</name>
</gene>
<dbReference type="InterPro" id="IPR045889">
    <property type="entry name" value="MES/HNL"/>
</dbReference>
<dbReference type="Gene3D" id="3.40.50.1820">
    <property type="entry name" value="alpha/beta hydrolase"/>
    <property type="match status" value="1"/>
</dbReference>
<feature type="domain" description="AB hydrolase-1" evidence="2">
    <location>
        <begin position="5"/>
        <end position="227"/>
    </location>
</feature>
<dbReference type="SUPFAM" id="SSF53474">
    <property type="entry name" value="alpha/beta-Hydrolases"/>
    <property type="match status" value="1"/>
</dbReference>